<gene>
    <name evidence="2" type="ORF">EV670_1103</name>
</gene>
<dbReference type="OrthoDB" id="9154015at2"/>
<dbReference type="EMBL" id="SHKP01000004">
    <property type="protein sequence ID" value="RZU03070.1"/>
    <property type="molecule type" value="Genomic_DNA"/>
</dbReference>
<name>A0A4Q7W1P0_9BURK</name>
<keyword evidence="1" id="KW-0732">Signal</keyword>
<reference evidence="2 3" key="1">
    <citation type="submission" date="2019-02" db="EMBL/GenBank/DDBJ databases">
        <title>Genomic Encyclopedia of Type Strains, Phase IV (KMG-IV): sequencing the most valuable type-strain genomes for metagenomic binning, comparative biology and taxonomic classification.</title>
        <authorList>
            <person name="Goeker M."/>
        </authorList>
    </citation>
    <scope>NUCLEOTIDE SEQUENCE [LARGE SCALE GENOMIC DNA]</scope>
    <source>
        <strain evidence="2 3">DSM 19570</strain>
    </source>
</reference>
<protein>
    <submittedName>
        <fullName evidence="2">Uncharacterized protein</fullName>
    </submittedName>
</protein>
<organism evidence="2 3">
    <name type="scientific">Rivibacter subsaxonicus</name>
    <dbReference type="NCBI Taxonomy" id="457575"/>
    <lineage>
        <taxon>Bacteria</taxon>
        <taxon>Pseudomonadati</taxon>
        <taxon>Pseudomonadota</taxon>
        <taxon>Betaproteobacteria</taxon>
        <taxon>Burkholderiales</taxon>
        <taxon>Rivibacter</taxon>
    </lineage>
</organism>
<sequence length="136" mass="15181">MNCGSPRSLICRDKLRVLGLVLVLAGASPLAHAELVNIAWDGQGRFERRATLAPGKFLEVCGKLSRGQAIAWSFKSDGPLNFNIHYHEGDKVEYPARRDAVAELEGRLEAGLDQDYCWMWSNKSERAADLHLMLSR</sequence>
<proteinExistence type="predicted"/>
<evidence type="ECO:0000256" key="1">
    <source>
        <dbReference type="SAM" id="SignalP"/>
    </source>
</evidence>
<dbReference type="AlphaFoldDB" id="A0A4Q7W1P0"/>
<dbReference type="RefSeq" id="WP_130430778.1">
    <property type="nucleotide sequence ID" value="NZ_SHKP01000004.1"/>
</dbReference>
<dbReference type="Proteomes" id="UP000293671">
    <property type="component" value="Unassembled WGS sequence"/>
</dbReference>
<comment type="caution">
    <text evidence="2">The sequence shown here is derived from an EMBL/GenBank/DDBJ whole genome shotgun (WGS) entry which is preliminary data.</text>
</comment>
<keyword evidence="3" id="KW-1185">Reference proteome</keyword>
<evidence type="ECO:0000313" key="2">
    <source>
        <dbReference type="EMBL" id="RZU03070.1"/>
    </source>
</evidence>
<evidence type="ECO:0000313" key="3">
    <source>
        <dbReference type="Proteomes" id="UP000293671"/>
    </source>
</evidence>
<accession>A0A4Q7W1P0</accession>
<feature type="signal peptide" evidence="1">
    <location>
        <begin position="1"/>
        <end position="33"/>
    </location>
</feature>
<feature type="chain" id="PRO_5020328403" evidence="1">
    <location>
        <begin position="34"/>
        <end position="136"/>
    </location>
</feature>